<comment type="caution">
    <text evidence="1">The sequence shown here is derived from an EMBL/GenBank/DDBJ whole genome shotgun (WGS) entry which is preliminary data.</text>
</comment>
<gene>
    <name evidence="1" type="primary">ASXL3_1</name>
    <name evidence="1" type="ORF">K3G42_017654</name>
</gene>
<evidence type="ECO:0000313" key="1">
    <source>
        <dbReference type="EMBL" id="KAH8003366.1"/>
    </source>
</evidence>
<organism evidence="1 2">
    <name type="scientific">Sphaerodactylus townsendi</name>
    <dbReference type="NCBI Taxonomy" id="933632"/>
    <lineage>
        <taxon>Eukaryota</taxon>
        <taxon>Metazoa</taxon>
        <taxon>Chordata</taxon>
        <taxon>Craniata</taxon>
        <taxon>Vertebrata</taxon>
        <taxon>Euteleostomi</taxon>
        <taxon>Lepidosauria</taxon>
        <taxon>Squamata</taxon>
        <taxon>Bifurcata</taxon>
        <taxon>Gekkota</taxon>
        <taxon>Sphaerodactylidae</taxon>
        <taxon>Sphaerodactylus</taxon>
    </lineage>
</organism>
<dbReference type="EMBL" id="CM037622">
    <property type="protein sequence ID" value="KAH8003366.1"/>
    <property type="molecule type" value="Genomic_DNA"/>
</dbReference>
<dbReference type="Proteomes" id="UP000827872">
    <property type="component" value="Linkage Group LG09"/>
</dbReference>
<keyword evidence="2" id="KW-1185">Reference proteome</keyword>
<reference evidence="1" key="1">
    <citation type="submission" date="2021-08" db="EMBL/GenBank/DDBJ databases">
        <title>The first chromosome-level gecko genome reveals the dynamic sex chromosomes of Neotropical dwarf geckos (Sphaerodactylidae: Sphaerodactylus).</title>
        <authorList>
            <person name="Pinto B.J."/>
            <person name="Keating S.E."/>
            <person name="Gamble T."/>
        </authorList>
    </citation>
    <scope>NUCLEOTIDE SEQUENCE</scope>
    <source>
        <strain evidence="1">TG3544</strain>
    </source>
</reference>
<accession>A0ACB8FDQ2</accession>
<name>A0ACB8FDQ2_9SAUR</name>
<proteinExistence type="predicted"/>
<evidence type="ECO:0000313" key="2">
    <source>
        <dbReference type="Proteomes" id="UP000827872"/>
    </source>
</evidence>
<protein>
    <submittedName>
        <fullName evidence="1">Polycomb group protein asxl3</fullName>
    </submittedName>
</protein>
<sequence length="90" mass="9849">MLHTNTRVGDGTFFKIPGKAGLYALRKEDSTCPTDGTLDLGCESELDGTEMAETNSSAGEENGDILAGTWRERDCVMIFTIPVKGWFCLR</sequence>